<proteinExistence type="predicted"/>
<evidence type="ECO:0000256" key="3">
    <source>
        <dbReference type="SAM" id="SignalP"/>
    </source>
</evidence>
<keyword evidence="2" id="KW-0812">Transmembrane</keyword>
<gene>
    <name evidence="4" type="ORF">ACFQ2N_12155</name>
</gene>
<feature type="transmembrane region" description="Helical" evidence="2">
    <location>
        <begin position="517"/>
        <end position="539"/>
    </location>
</feature>
<dbReference type="RefSeq" id="WP_238394351.1">
    <property type="nucleotide sequence ID" value="NZ_JBHTKN010000008.1"/>
</dbReference>
<feature type="signal peptide" evidence="3">
    <location>
        <begin position="1"/>
        <end position="21"/>
    </location>
</feature>
<reference evidence="5" key="1">
    <citation type="journal article" date="2019" name="Int. J. Syst. Evol. Microbiol.">
        <title>The Global Catalogue of Microorganisms (GCM) 10K type strain sequencing project: providing services to taxonomists for standard genome sequencing and annotation.</title>
        <authorList>
            <consortium name="The Broad Institute Genomics Platform"/>
            <consortium name="The Broad Institute Genome Sequencing Center for Infectious Disease"/>
            <person name="Wu L."/>
            <person name="Ma J."/>
        </authorList>
    </citation>
    <scope>NUCLEOTIDE SEQUENCE [LARGE SCALE GENOMIC DNA]</scope>
    <source>
        <strain evidence="5">CCUG 55854</strain>
    </source>
</reference>
<dbReference type="NCBIfam" id="TIGR04346">
    <property type="entry name" value="DotA_TraY"/>
    <property type="match status" value="1"/>
</dbReference>
<feature type="transmembrane region" description="Helical" evidence="2">
    <location>
        <begin position="71"/>
        <end position="96"/>
    </location>
</feature>
<organism evidence="4 5">
    <name type="scientific">Pseudoxanthomonas kaohsiungensis</name>
    <dbReference type="NCBI Taxonomy" id="283923"/>
    <lineage>
        <taxon>Bacteria</taxon>
        <taxon>Pseudomonadati</taxon>
        <taxon>Pseudomonadota</taxon>
        <taxon>Gammaproteobacteria</taxon>
        <taxon>Lysobacterales</taxon>
        <taxon>Lysobacteraceae</taxon>
        <taxon>Pseudoxanthomonas</taxon>
    </lineage>
</organism>
<evidence type="ECO:0000313" key="5">
    <source>
        <dbReference type="Proteomes" id="UP001597033"/>
    </source>
</evidence>
<evidence type="ECO:0000313" key="4">
    <source>
        <dbReference type="EMBL" id="MFD1043096.1"/>
    </source>
</evidence>
<comment type="caution">
    <text evidence="4">The sequence shown here is derived from an EMBL/GenBank/DDBJ whole genome shotgun (WGS) entry which is preliminary data.</text>
</comment>
<keyword evidence="2" id="KW-0472">Membrane</keyword>
<feature type="region of interest" description="Disordered" evidence="1">
    <location>
        <begin position="702"/>
        <end position="758"/>
    </location>
</feature>
<feature type="compositionally biased region" description="Gly residues" evidence="1">
    <location>
        <begin position="721"/>
        <end position="735"/>
    </location>
</feature>
<dbReference type="Proteomes" id="UP001597033">
    <property type="component" value="Unassembled WGS sequence"/>
</dbReference>
<protein>
    <submittedName>
        <fullName evidence="4">DotA/TraY family protein</fullName>
    </submittedName>
</protein>
<accession>A0ABW3LX95</accession>
<feature type="transmembrane region" description="Helical" evidence="2">
    <location>
        <begin position="594"/>
        <end position="615"/>
    </location>
</feature>
<evidence type="ECO:0000256" key="1">
    <source>
        <dbReference type="SAM" id="MobiDB-lite"/>
    </source>
</evidence>
<dbReference type="EMBL" id="JBHTKN010000008">
    <property type="protein sequence ID" value="MFD1043096.1"/>
    <property type="molecule type" value="Genomic_DNA"/>
</dbReference>
<sequence length="758" mass="79849">MRPRQILNGVALTMLSGSAFAQDRGPFTPPADDTSLGILREVFGNVVDFVIGNGAGSLASNDTVIGAGFEVFNTAVLFLGMIFVAYSTISGVINTAHDGEFLGRKMNSIWVPLRTVAGSALLLPLAGGFSLIQILIMWLGLQGVGVADRAWIAMLDRVDQTGMINHPSMPNARPLVANILRFEVCRLAMNKHYAESGRPDRVSVQEKTYLTRAMVPTDDVVSLGAAPLGMGYKPVMVPVTDFSWAATNGSYIEPEICGSLNWEESSESDAGNAKYLDTGNIRKAHREAVRATIAAMTPVAQQIVDGNKPGPELVLQAAYAYENRLRQAAKSAVDNANSRPMDAFVNFAKEGGWVNAGAYYNHIISLNDAVQLSLNSLPSSTASDISNKEAADALVGYADAMAVTEEFLRARSYSTSAAYKDELRLDAEACLPMPTGWEDLRKCLSRPALAGIELITQNMAGSNTSHISQVKSIGDIIMNVAWVQAGTLFITGGLADAKAVDWTVGLGFSLKGALGSLAFLLNAMIMVLLASGAMMAFYIPLIPFIAWTAGVIKWVVSIAEAMVAAPIFAAAHIHPDGDDAVGRAGPGYMIILSVIMRPILMLFGLILSIGVAQPISHLVNGGYMLAVKGAMHDSANGLGALVAYSVIYAIIQTTVLHAVFSLINFVPDRTFRWMGSAVGMEGIADNEARESQHVFAGAASHSRSVVGGGHGGKDGQRSGPNDGGGGTGDKGGGGNQPTDADLAPTSYGGGSTDRTDAT</sequence>
<keyword evidence="5" id="KW-1185">Reference proteome</keyword>
<keyword evidence="3" id="KW-0732">Signal</keyword>
<feature type="transmembrane region" description="Helical" evidence="2">
    <location>
        <begin position="641"/>
        <end position="666"/>
    </location>
</feature>
<name>A0ABW3LX95_9GAMM</name>
<evidence type="ECO:0000256" key="2">
    <source>
        <dbReference type="SAM" id="Phobius"/>
    </source>
</evidence>
<dbReference type="InterPro" id="IPR027628">
    <property type="entry name" value="DotA_TraY"/>
</dbReference>
<feature type="transmembrane region" description="Helical" evidence="2">
    <location>
        <begin position="116"/>
        <end position="141"/>
    </location>
</feature>
<feature type="chain" id="PRO_5045890061" evidence="3">
    <location>
        <begin position="22"/>
        <end position="758"/>
    </location>
</feature>
<feature type="transmembrane region" description="Helical" evidence="2">
    <location>
        <begin position="551"/>
        <end position="573"/>
    </location>
</feature>
<keyword evidence="2" id="KW-1133">Transmembrane helix</keyword>